<feature type="domain" description="AB hydrolase-1" evidence="1">
    <location>
        <begin position="45"/>
        <end position="123"/>
    </location>
</feature>
<name>A0ABU3QB41_9SPHN</name>
<comment type="caution">
    <text evidence="2">The sequence shown here is derived from an EMBL/GenBank/DDBJ whole genome shotgun (WGS) entry which is preliminary data.</text>
</comment>
<dbReference type="Proteomes" id="UP001259572">
    <property type="component" value="Unassembled WGS sequence"/>
</dbReference>
<dbReference type="InterPro" id="IPR000073">
    <property type="entry name" value="AB_hydrolase_1"/>
</dbReference>
<evidence type="ECO:0000313" key="3">
    <source>
        <dbReference type="Proteomes" id="UP001259572"/>
    </source>
</evidence>
<dbReference type="Gene3D" id="3.40.50.1820">
    <property type="entry name" value="alpha/beta hydrolase"/>
    <property type="match status" value="1"/>
</dbReference>
<keyword evidence="3" id="KW-1185">Reference proteome</keyword>
<organism evidence="2 3">
    <name type="scientific">Sphingosinicella rhizophila</name>
    <dbReference type="NCBI Taxonomy" id="3050082"/>
    <lineage>
        <taxon>Bacteria</taxon>
        <taxon>Pseudomonadati</taxon>
        <taxon>Pseudomonadota</taxon>
        <taxon>Alphaproteobacteria</taxon>
        <taxon>Sphingomonadales</taxon>
        <taxon>Sphingosinicellaceae</taxon>
        <taxon>Sphingosinicella</taxon>
    </lineage>
</organism>
<evidence type="ECO:0000259" key="1">
    <source>
        <dbReference type="Pfam" id="PF00561"/>
    </source>
</evidence>
<dbReference type="Pfam" id="PF00561">
    <property type="entry name" value="Abhydrolase_1"/>
    <property type="match status" value="1"/>
</dbReference>
<gene>
    <name evidence="2" type="ORF">RQX22_16695</name>
</gene>
<dbReference type="InterPro" id="IPR029058">
    <property type="entry name" value="AB_hydrolase_fold"/>
</dbReference>
<keyword evidence="2" id="KW-0378">Hydrolase</keyword>
<dbReference type="GO" id="GO:0016787">
    <property type="term" value="F:hydrolase activity"/>
    <property type="evidence" value="ECO:0007669"/>
    <property type="project" value="UniProtKB-KW"/>
</dbReference>
<reference evidence="2 3" key="1">
    <citation type="submission" date="2023-05" db="EMBL/GenBank/DDBJ databases">
        <authorList>
            <person name="Guo Y."/>
        </authorList>
    </citation>
    <scope>NUCLEOTIDE SEQUENCE [LARGE SCALE GENOMIC DNA]</scope>
    <source>
        <strain evidence="2 3">GR2756</strain>
    </source>
</reference>
<evidence type="ECO:0000313" key="2">
    <source>
        <dbReference type="EMBL" id="MDT9600601.1"/>
    </source>
</evidence>
<proteinExistence type="predicted"/>
<sequence length="255" mass="27780">MKSLTAADGTEIWFATHGDPLRPALFLGPHFYASFGRTDGDDTDKWIDGLKEDFFLIVADYPRGFGRTGNPLGMDFTPGIAAAEYERIAEAAGVERFGWVGYSYGGAIGVQVACRSDRVSALAVGGFPPLDAPYQDMVDITTRMATAMEAAGGVDPKLLWSSVGFYSPLPQWPEDEEMAKLEIPRMAFMGTEDIGVPLHGVDLPLAAILREAEPAMKRMGWQVAWLEGQDHVTTIEAAVSLPAVRDFFRKSLLSN</sequence>
<protein>
    <submittedName>
        <fullName evidence="2">Alpha/beta hydrolase</fullName>
    </submittedName>
</protein>
<dbReference type="SUPFAM" id="SSF53474">
    <property type="entry name" value="alpha/beta-Hydrolases"/>
    <property type="match status" value="1"/>
</dbReference>
<dbReference type="EMBL" id="JAVUPU010000010">
    <property type="protein sequence ID" value="MDT9600601.1"/>
    <property type="molecule type" value="Genomic_DNA"/>
</dbReference>
<dbReference type="RefSeq" id="WP_315727945.1">
    <property type="nucleotide sequence ID" value="NZ_JAVUPU010000010.1"/>
</dbReference>
<accession>A0ABU3QB41</accession>